<proteinExistence type="predicted"/>
<accession>A0A1Y1XFX9</accession>
<evidence type="ECO:0000313" key="1">
    <source>
        <dbReference type="EMBL" id="ORX84602.1"/>
    </source>
</evidence>
<keyword evidence="2" id="KW-1185">Reference proteome</keyword>
<organism evidence="1 2">
    <name type="scientific">Anaeromyces robustus</name>
    <dbReference type="NCBI Taxonomy" id="1754192"/>
    <lineage>
        <taxon>Eukaryota</taxon>
        <taxon>Fungi</taxon>
        <taxon>Fungi incertae sedis</taxon>
        <taxon>Chytridiomycota</taxon>
        <taxon>Chytridiomycota incertae sedis</taxon>
        <taxon>Neocallimastigomycetes</taxon>
        <taxon>Neocallimastigales</taxon>
        <taxon>Neocallimastigaceae</taxon>
        <taxon>Anaeromyces</taxon>
    </lineage>
</organism>
<dbReference type="EMBL" id="MCFG01000049">
    <property type="protein sequence ID" value="ORX84602.1"/>
    <property type="molecule type" value="Genomic_DNA"/>
</dbReference>
<name>A0A1Y1XFX9_9FUNG</name>
<dbReference type="Proteomes" id="UP000193944">
    <property type="component" value="Unassembled WGS sequence"/>
</dbReference>
<gene>
    <name evidence="1" type="ORF">BCR32DRAFT_276991</name>
</gene>
<reference evidence="1 2" key="2">
    <citation type="submission" date="2016-08" db="EMBL/GenBank/DDBJ databases">
        <title>Pervasive Adenine N6-methylation of Active Genes in Fungi.</title>
        <authorList>
            <consortium name="DOE Joint Genome Institute"/>
            <person name="Mondo S.J."/>
            <person name="Dannebaum R.O."/>
            <person name="Kuo R.C."/>
            <person name="Labutti K."/>
            <person name="Haridas S."/>
            <person name="Kuo A."/>
            <person name="Salamov A."/>
            <person name="Ahrendt S.R."/>
            <person name="Lipzen A."/>
            <person name="Sullivan W."/>
            <person name="Andreopoulos W.B."/>
            <person name="Clum A."/>
            <person name="Lindquist E."/>
            <person name="Daum C."/>
            <person name="Ramamoorthy G.K."/>
            <person name="Gryganskyi A."/>
            <person name="Culley D."/>
            <person name="Magnuson J.K."/>
            <person name="James T.Y."/>
            <person name="O'Malley M.A."/>
            <person name="Stajich J.E."/>
            <person name="Spatafora J.W."/>
            <person name="Visel A."/>
            <person name="Grigoriev I.V."/>
        </authorList>
    </citation>
    <scope>NUCLEOTIDE SEQUENCE [LARGE SCALE GENOMIC DNA]</scope>
    <source>
        <strain evidence="1 2">S4</strain>
    </source>
</reference>
<protein>
    <recommendedName>
        <fullName evidence="3">Histidine kinase/HSP90-like ATPase domain-containing protein</fullName>
    </recommendedName>
</protein>
<evidence type="ECO:0000313" key="2">
    <source>
        <dbReference type="Proteomes" id="UP000193944"/>
    </source>
</evidence>
<dbReference type="AlphaFoldDB" id="A0A1Y1XFX9"/>
<comment type="caution">
    <text evidence="1">The sequence shown here is derived from an EMBL/GenBank/DDBJ whole genome shotgun (WGS) entry which is preliminary data.</text>
</comment>
<reference evidence="1 2" key="1">
    <citation type="submission" date="2016-08" db="EMBL/GenBank/DDBJ databases">
        <title>A Parts List for Fungal Cellulosomes Revealed by Comparative Genomics.</title>
        <authorList>
            <consortium name="DOE Joint Genome Institute"/>
            <person name="Haitjema C.H."/>
            <person name="Gilmore S.P."/>
            <person name="Henske J.K."/>
            <person name="Solomon K.V."/>
            <person name="De Groot R."/>
            <person name="Kuo A."/>
            <person name="Mondo S.J."/>
            <person name="Salamov A.A."/>
            <person name="Labutti K."/>
            <person name="Zhao Z."/>
            <person name="Chiniquy J."/>
            <person name="Barry K."/>
            <person name="Brewer H.M."/>
            <person name="Purvine S.O."/>
            <person name="Wright A.T."/>
            <person name="Boxma B."/>
            <person name="Van Alen T."/>
            <person name="Hackstein J.H."/>
            <person name="Baker S.E."/>
            <person name="Grigoriev I.V."/>
            <person name="O'Malley M.A."/>
        </authorList>
    </citation>
    <scope>NUCLEOTIDE SEQUENCE [LARGE SCALE GENOMIC DNA]</scope>
    <source>
        <strain evidence="1 2">S4</strain>
    </source>
</reference>
<sequence>MGFFFLLNFPTSFYNRLEKENIKIEINGKLKDKIEMDILDITMLLGNALQNAYEATRQTKKMEIPSDLHIQTNKNDKLNHGFELKNIVSIIKKYDGEYYITTVRQFWDYEIITCLNIEKIDLLFLDVELKEPENGF</sequence>
<evidence type="ECO:0008006" key="3">
    <source>
        <dbReference type="Google" id="ProtNLM"/>
    </source>
</evidence>